<feature type="domain" description="Protein kinase" evidence="2">
    <location>
        <begin position="188"/>
        <end position="459"/>
    </location>
</feature>
<organism evidence="3 4">
    <name type="scientific">Thelohanellus kitauei</name>
    <name type="common">Myxosporean</name>
    <dbReference type="NCBI Taxonomy" id="669202"/>
    <lineage>
        <taxon>Eukaryota</taxon>
        <taxon>Metazoa</taxon>
        <taxon>Cnidaria</taxon>
        <taxon>Myxozoa</taxon>
        <taxon>Myxosporea</taxon>
        <taxon>Bivalvulida</taxon>
        <taxon>Platysporina</taxon>
        <taxon>Myxobolidae</taxon>
        <taxon>Thelohanellus</taxon>
    </lineage>
</organism>
<dbReference type="InterPro" id="IPR000719">
    <property type="entry name" value="Prot_kinase_dom"/>
</dbReference>
<sequence length="487" mass="56114">MRSIAGEHTSCLLFEEIFMRQMPEDVRMQLADEDFSNLDQVARRADTFWQSKNNNCGISSIKKCEDEHIAAISKPLPRNQDRVKQSTMCFYHETFGQNARKCRPSCSFDSSKKNDKSMPSINAIKQGSSLFYLWDSLSTRNFLVDTGAGINVIHKDGANRGFVESYFKYVKKIVQEDLGDDLEHLFSYFDPKPIASASIAQVHKATTIDGEDVAVKIQFYFLKRQYPLNIQAITFFFNFLEFMAPQFSLGWIFKLVVDKLKKELDFKLEAENSERCKAQLDGIDNITVPKVLWHLTGDRILTMEYINGVKLDHNSLGETLIKAFATQIFRYGFVHADPHPSNLLVRRKVDGKAELVLLDHGLYEEIGHEHVKNLARLWIAGCTSDLETLKNISDKLNVADYTLLWEILFQRPYLLTISGQLKAFTNLSPDHRKLLIHKFSSDRLEKITQTLQSLPHEYLLILRNINLVRSIVQDLRDPVDRYFLMAK</sequence>
<dbReference type="InterPro" id="IPR004147">
    <property type="entry name" value="ABC1_dom"/>
</dbReference>
<dbReference type="PANTHER" id="PTHR43173">
    <property type="entry name" value="ABC1 FAMILY PROTEIN"/>
    <property type="match status" value="1"/>
</dbReference>
<dbReference type="InterPro" id="IPR051130">
    <property type="entry name" value="Mito_struct-func_regulator"/>
</dbReference>
<accession>A0A0C2ME66</accession>
<protein>
    <submittedName>
        <fullName evidence="3">Putative aarF domain-containing protein kinase 5</fullName>
    </submittedName>
</protein>
<name>A0A0C2ME66_THEKT</name>
<dbReference type="EMBL" id="JWZT01004899">
    <property type="protein sequence ID" value="KII62664.1"/>
    <property type="molecule type" value="Genomic_DNA"/>
</dbReference>
<reference evidence="3 4" key="1">
    <citation type="journal article" date="2014" name="Genome Biol. Evol.">
        <title>The genome of the myxosporean Thelohanellus kitauei shows adaptations to nutrient acquisition within its fish host.</title>
        <authorList>
            <person name="Yang Y."/>
            <person name="Xiong J."/>
            <person name="Zhou Z."/>
            <person name="Huo F."/>
            <person name="Miao W."/>
            <person name="Ran C."/>
            <person name="Liu Y."/>
            <person name="Zhang J."/>
            <person name="Feng J."/>
            <person name="Wang M."/>
            <person name="Wang M."/>
            <person name="Wang L."/>
            <person name="Yao B."/>
        </authorList>
    </citation>
    <scope>NUCLEOTIDE SEQUENCE [LARGE SCALE GENOMIC DNA]</scope>
    <source>
        <strain evidence="3">Wuqing</strain>
    </source>
</reference>
<keyword evidence="3" id="KW-0808">Transferase</keyword>
<dbReference type="SMART" id="SM00220">
    <property type="entry name" value="S_TKc"/>
    <property type="match status" value="1"/>
</dbReference>
<dbReference type="SUPFAM" id="SSF56112">
    <property type="entry name" value="Protein kinase-like (PK-like)"/>
    <property type="match status" value="1"/>
</dbReference>
<dbReference type="GO" id="GO:0005524">
    <property type="term" value="F:ATP binding"/>
    <property type="evidence" value="ECO:0007669"/>
    <property type="project" value="InterPro"/>
</dbReference>
<evidence type="ECO:0000256" key="1">
    <source>
        <dbReference type="ARBA" id="ARBA00009670"/>
    </source>
</evidence>
<gene>
    <name evidence="3" type="ORF">RF11_03464</name>
</gene>
<dbReference type="InterPro" id="IPR045307">
    <property type="entry name" value="ADCK1_dom"/>
</dbReference>
<comment type="caution">
    <text evidence="3">The sequence shown here is derived from an EMBL/GenBank/DDBJ whole genome shotgun (WGS) entry which is preliminary data.</text>
</comment>
<dbReference type="OMA" id="WIAGCTS"/>
<dbReference type="GO" id="GO:0004672">
    <property type="term" value="F:protein kinase activity"/>
    <property type="evidence" value="ECO:0007669"/>
    <property type="project" value="InterPro"/>
</dbReference>
<evidence type="ECO:0000259" key="2">
    <source>
        <dbReference type="SMART" id="SM00220"/>
    </source>
</evidence>
<evidence type="ECO:0000313" key="3">
    <source>
        <dbReference type="EMBL" id="KII62664.1"/>
    </source>
</evidence>
<comment type="similarity">
    <text evidence="1">Belongs to the protein kinase superfamily. ADCK protein kinase family.</text>
</comment>
<dbReference type="InterPro" id="IPR011009">
    <property type="entry name" value="Kinase-like_dom_sf"/>
</dbReference>
<dbReference type="OrthoDB" id="427480at2759"/>
<keyword evidence="3" id="KW-0418">Kinase</keyword>
<dbReference type="Proteomes" id="UP000031668">
    <property type="component" value="Unassembled WGS sequence"/>
</dbReference>
<dbReference type="AlphaFoldDB" id="A0A0C2ME66"/>
<dbReference type="Pfam" id="PF03109">
    <property type="entry name" value="ABC1"/>
    <property type="match status" value="1"/>
</dbReference>
<proteinExistence type="inferred from homology"/>
<evidence type="ECO:0000313" key="4">
    <source>
        <dbReference type="Proteomes" id="UP000031668"/>
    </source>
</evidence>
<dbReference type="PANTHER" id="PTHR43173:SF19">
    <property type="entry name" value="AARF DOMAIN-CONTAINING PROTEIN KINASE 1"/>
    <property type="match status" value="1"/>
</dbReference>
<dbReference type="CDD" id="cd13969">
    <property type="entry name" value="ADCK1-like"/>
    <property type="match status" value="1"/>
</dbReference>
<keyword evidence="4" id="KW-1185">Reference proteome</keyword>